<evidence type="ECO:0000313" key="3">
    <source>
        <dbReference type="Proteomes" id="UP000823842"/>
    </source>
</evidence>
<comment type="caution">
    <text evidence="2">The sequence shown here is derived from an EMBL/GenBank/DDBJ whole genome shotgun (WGS) entry which is preliminary data.</text>
</comment>
<dbReference type="AlphaFoldDB" id="A0A9D2LS43"/>
<evidence type="ECO:0008006" key="4">
    <source>
        <dbReference type="Google" id="ProtNLM"/>
    </source>
</evidence>
<protein>
    <recommendedName>
        <fullName evidence="4">DUF5105 domain-containing protein</fullName>
    </recommendedName>
</protein>
<feature type="compositionally biased region" description="Acidic residues" evidence="1">
    <location>
        <begin position="371"/>
        <end position="396"/>
    </location>
</feature>
<reference evidence="2" key="2">
    <citation type="submission" date="2021-04" db="EMBL/GenBank/DDBJ databases">
        <authorList>
            <person name="Gilroy R."/>
        </authorList>
    </citation>
    <scope>NUCLEOTIDE SEQUENCE</scope>
    <source>
        <strain evidence="2">ChiSjej1B19-5720</strain>
    </source>
</reference>
<accession>A0A9D2LS43</accession>
<reference evidence="2" key="1">
    <citation type="journal article" date="2021" name="PeerJ">
        <title>Extensive microbial diversity within the chicken gut microbiome revealed by metagenomics and culture.</title>
        <authorList>
            <person name="Gilroy R."/>
            <person name="Ravi A."/>
            <person name="Getino M."/>
            <person name="Pursley I."/>
            <person name="Horton D.L."/>
            <person name="Alikhan N.F."/>
            <person name="Baker D."/>
            <person name="Gharbi K."/>
            <person name="Hall N."/>
            <person name="Watson M."/>
            <person name="Adriaenssens E.M."/>
            <person name="Foster-Nyarko E."/>
            <person name="Jarju S."/>
            <person name="Secka A."/>
            <person name="Antonio M."/>
            <person name="Oren A."/>
            <person name="Chaudhuri R.R."/>
            <person name="La Ragione R."/>
            <person name="Hildebrand F."/>
            <person name="Pallen M.J."/>
        </authorList>
    </citation>
    <scope>NUCLEOTIDE SEQUENCE</scope>
    <source>
        <strain evidence="2">ChiSjej1B19-5720</strain>
    </source>
</reference>
<organism evidence="2 3">
    <name type="scientific">Candidatus Blautia faecavium</name>
    <dbReference type="NCBI Taxonomy" id="2838487"/>
    <lineage>
        <taxon>Bacteria</taxon>
        <taxon>Bacillati</taxon>
        <taxon>Bacillota</taxon>
        <taxon>Clostridia</taxon>
        <taxon>Lachnospirales</taxon>
        <taxon>Lachnospiraceae</taxon>
        <taxon>Blautia</taxon>
    </lineage>
</organism>
<evidence type="ECO:0000313" key="2">
    <source>
        <dbReference type="EMBL" id="HJB28250.1"/>
    </source>
</evidence>
<dbReference type="EMBL" id="DWYZ01000105">
    <property type="protein sequence ID" value="HJB28250.1"/>
    <property type="molecule type" value="Genomic_DNA"/>
</dbReference>
<gene>
    <name evidence="2" type="ORF">IAA06_05600</name>
</gene>
<evidence type="ECO:0000256" key="1">
    <source>
        <dbReference type="SAM" id="MobiDB-lite"/>
    </source>
</evidence>
<dbReference type="Proteomes" id="UP000823842">
    <property type="component" value="Unassembled WGS sequence"/>
</dbReference>
<dbReference type="PROSITE" id="PS51257">
    <property type="entry name" value="PROKAR_LIPOPROTEIN"/>
    <property type="match status" value="1"/>
</dbReference>
<proteinExistence type="predicted"/>
<name>A0A9D2LS43_9FIRM</name>
<feature type="region of interest" description="Disordered" evidence="1">
    <location>
        <begin position="369"/>
        <end position="396"/>
    </location>
</feature>
<sequence>MKITKRLLPFLLVILAVIGIGCSHVDKTDVEEVIISELDLLKNLDAKTTQKYISYKELFPDASENNTLPEEVNEVFSLFFQNFNYKILDINVDKENKTAEASIRLTTMDAQSLAKDFAEEELRQEILQSADKVSQNTEENNISLEERYLILYRLLTENSYDSVETDCTMQLVNNGNEKDDWEIKRTHSLENDLVGGLTAYLSDPDILPPEDTLAVYLNTLKTMDTAEMSNYLGVESILNTSDEAKQAIAAALVEQVHKCFNYEVTETSVNGYTATIEAKITTFDSDSILASYQTDLDSYLSSPDAVIDGSQNRYRKSYELLLDSIEKNDAVTTSSAAFTLVNDGAQWKLQNDNNELGNAIFGTLITTPVSQEEDSEEISDTDYEETLSDLEEYPSE</sequence>